<dbReference type="InterPro" id="IPR019775">
    <property type="entry name" value="WD40_repeat_CS"/>
</dbReference>
<proteinExistence type="predicted"/>
<protein>
    <recommendedName>
        <fullName evidence="4">NACHT domain-containing protein</fullName>
    </recommendedName>
</protein>
<evidence type="ECO:0000256" key="3">
    <source>
        <dbReference type="PROSITE-ProRule" id="PRU00221"/>
    </source>
</evidence>
<feature type="repeat" description="WD" evidence="3">
    <location>
        <begin position="958"/>
        <end position="999"/>
    </location>
</feature>
<dbReference type="Pfam" id="PF00400">
    <property type="entry name" value="WD40"/>
    <property type="match status" value="4"/>
</dbReference>
<dbReference type="Pfam" id="PF24883">
    <property type="entry name" value="NPHP3_N"/>
    <property type="match status" value="1"/>
</dbReference>
<dbReference type="InterPro" id="IPR020472">
    <property type="entry name" value="WD40_PAC1"/>
</dbReference>
<dbReference type="OrthoDB" id="1577640at2759"/>
<dbReference type="PROSITE" id="PS50294">
    <property type="entry name" value="WD_REPEATS_REGION"/>
    <property type="match status" value="4"/>
</dbReference>
<dbReference type="SUPFAM" id="SSF52540">
    <property type="entry name" value="P-loop containing nucleoside triphosphate hydrolases"/>
    <property type="match status" value="1"/>
</dbReference>
<dbReference type="PROSITE" id="PS00678">
    <property type="entry name" value="WD_REPEATS_1"/>
    <property type="match status" value="4"/>
</dbReference>
<evidence type="ECO:0000256" key="1">
    <source>
        <dbReference type="ARBA" id="ARBA00022574"/>
    </source>
</evidence>
<feature type="repeat" description="WD" evidence="3">
    <location>
        <begin position="1315"/>
        <end position="1356"/>
    </location>
</feature>
<comment type="caution">
    <text evidence="5">The sequence shown here is derived from an EMBL/GenBank/DDBJ whole genome shotgun (WGS) entry which is preliminary data.</text>
</comment>
<gene>
    <name evidence="5" type="ORF">GOMPHAMPRED_004354</name>
</gene>
<dbReference type="GO" id="GO:0003824">
    <property type="term" value="F:catalytic activity"/>
    <property type="evidence" value="ECO:0007669"/>
    <property type="project" value="InterPro"/>
</dbReference>
<dbReference type="PANTHER" id="PTHR46082:SF11">
    <property type="entry name" value="AAA+ ATPASE DOMAIN-CONTAINING PROTEIN-RELATED"/>
    <property type="match status" value="1"/>
</dbReference>
<dbReference type="InterPro" id="IPR001680">
    <property type="entry name" value="WD40_rpt"/>
</dbReference>
<reference evidence="5" key="1">
    <citation type="submission" date="2021-03" db="EMBL/GenBank/DDBJ databases">
        <authorList>
            <person name="Tagirdzhanova G."/>
        </authorList>
    </citation>
    <scope>NUCLEOTIDE SEQUENCE</scope>
</reference>
<evidence type="ECO:0000313" key="6">
    <source>
        <dbReference type="Proteomes" id="UP000664169"/>
    </source>
</evidence>
<feature type="domain" description="NACHT" evidence="4">
    <location>
        <begin position="415"/>
        <end position="562"/>
    </location>
</feature>
<feature type="repeat" description="WD" evidence="3">
    <location>
        <begin position="1042"/>
        <end position="1083"/>
    </location>
</feature>
<dbReference type="SUPFAM" id="SSF53167">
    <property type="entry name" value="Purine and uridine phosphorylases"/>
    <property type="match status" value="1"/>
</dbReference>
<keyword evidence="1 3" id="KW-0853">WD repeat</keyword>
<accession>A0A8H3IGL2</accession>
<dbReference type="SUPFAM" id="SSF50978">
    <property type="entry name" value="WD40 repeat-like"/>
    <property type="match status" value="2"/>
</dbReference>
<feature type="repeat" description="WD" evidence="3">
    <location>
        <begin position="1008"/>
        <end position="1041"/>
    </location>
</feature>
<dbReference type="InterPro" id="IPR027417">
    <property type="entry name" value="P-loop_NTPase"/>
</dbReference>
<dbReference type="InterPro" id="IPR007111">
    <property type="entry name" value="NACHT_NTPase"/>
</dbReference>
<sequence>MSPAEFVHGDYTVGWICPLEVEQIAAELMLDEQHRCLSQPSTDNNSYTLGSINHHHVVVAGLPTTSNCSAATVVTHMRSTFPRLKFTLLVGIGGGVPSRTDAGHIRLGHVVVSKPSDRHSGAIQYDHGKAEADLFYRTGSLAPPPKILLNAAQHLAVTRAKLRQDPIQTHLQRIDTSFRGLRRYKYPGHDNDHLYQSDYTHSDRKRSCQKCGCDQNKRIVRTVREDGDTSDDTEEDPEFIVVHRGTIASGEVIMRNGQQRDELARAYGVVCFEREAAGALDDFPCLVIRGISDYADSHKNDRWHGYAAATAAAYARELFFHFPVNEIGDRIRIAESDIQRLTENIQLVADGSNKAGTNIESLNTKFVLSKLVWADGATFDAFEDSEELNALCLDNTRVDLLNKLREWIADPESRPLFWLNGMAGTGKSTISRTLAKELAERKQLGASFFFKEGEGDRGNARRFFSTIAAQLAQLVPALALHMKKALELDPYIGTKAIKEQFEKLIIEPLQAVKHRVKRTIILVVDALDECKPASHVITILNSFSRLRELRPFQLRVFLTSRPEHELRFGFELVKAWYQDILLHEIARSVVAHDIAVYFDYRFNQIRSRNIDDFGPDWPGKVILDTLTERASPLFIFAATVCRFIGDFKHDPLLRLKSVLENQDDEAYDKVHNTYRPILERLLEESTKIERPRILENFRQVVGPIAVLFEPLSVFALSTLLQIDVKQIKASLNGLHSVLNVPKDLNNPVRTLHLSFVDFLLAKDRRNKHQFWLDASDIHFHLANRCLDLLLTENCLKQDICDLKNPGILRADIDDTLIKTRLFAEVQYACRYWTSHMKSTNHDRSMLEDRVIQFLSQRFFFWFEAVSLLGRAQEMILMISDLSTVFLRSENSELAAIIHDARRFVQANCYIVDTAPLQLYSSCAIFSPKQFVNKYDFLPTWLSKSPAVSESWGAAQQTLESHSNTIIVVVFSPDGKWLASTSTDRTIKLWDVVSGQLRDTFGKFPTFATAVAFSNRSKLLAATFLDETIMVWDVEPGQLQLDCQGHSGGAHTMAFSRDDKLFVFDSDDRTIKLWNTTTGQLVYTLEGHLDLVISLVFLPINDMLISGSVDKTINLWNLASGQLDRTFVGGAGRIRNLMVSRYDYRILVLVSLGTVEKPLQSRTRFEIWNLESEELQRSFSSDANIPEFTAFVGSQDEMLVSVSMSGMIELWNIASGQLKQKIDTVDTGARELHSAISLSGENLAIDSTGGAIEVWRLCENQFQLQQRLAKNEGLHEMTSSQIGINPEGTLMASGDDFGGVRIWEIDTGVIESKKRLSQEPSKVRFVIFSPDGNLLASGAGDLKAKIWDVRSGQLYKTIWSTSYRLTWASFSMDGNLLASGDKSTDMQIWDIAAGQLLRTIQWQNIQELVWQRDLFLFESETGNFWLPGELWQLNDDEWVNTHPQRDGHLLFNLENNWLCRKGERFLWLPPDWRGRFDQYDGRVALGLILDQVITFEISADELDRSYGWKDLFDARESSPTPPLPNRVMGWFE</sequence>
<organism evidence="5 6">
    <name type="scientific">Gomphillus americanus</name>
    <dbReference type="NCBI Taxonomy" id="1940652"/>
    <lineage>
        <taxon>Eukaryota</taxon>
        <taxon>Fungi</taxon>
        <taxon>Dikarya</taxon>
        <taxon>Ascomycota</taxon>
        <taxon>Pezizomycotina</taxon>
        <taxon>Lecanoromycetes</taxon>
        <taxon>OSLEUM clade</taxon>
        <taxon>Ostropomycetidae</taxon>
        <taxon>Ostropales</taxon>
        <taxon>Graphidaceae</taxon>
        <taxon>Gomphilloideae</taxon>
        <taxon>Gomphillus</taxon>
    </lineage>
</organism>
<feature type="repeat" description="WD" evidence="3">
    <location>
        <begin position="1368"/>
        <end position="1398"/>
    </location>
</feature>
<dbReference type="InterPro" id="IPR036322">
    <property type="entry name" value="WD40_repeat_dom_sf"/>
</dbReference>
<keyword evidence="6" id="KW-1185">Reference proteome</keyword>
<dbReference type="InterPro" id="IPR053137">
    <property type="entry name" value="NLR-like"/>
</dbReference>
<dbReference type="InterPro" id="IPR056884">
    <property type="entry name" value="NPHP3-like_N"/>
</dbReference>
<name>A0A8H3IGL2_9LECA</name>
<dbReference type="CDD" id="cd00200">
    <property type="entry name" value="WD40"/>
    <property type="match status" value="1"/>
</dbReference>
<dbReference type="InterPro" id="IPR035994">
    <property type="entry name" value="Nucleoside_phosphorylase_sf"/>
</dbReference>
<dbReference type="PROSITE" id="PS50837">
    <property type="entry name" value="NACHT"/>
    <property type="match status" value="1"/>
</dbReference>
<dbReference type="Gene3D" id="3.40.50.300">
    <property type="entry name" value="P-loop containing nucleotide triphosphate hydrolases"/>
    <property type="match status" value="1"/>
</dbReference>
<evidence type="ECO:0000256" key="2">
    <source>
        <dbReference type="ARBA" id="ARBA00022737"/>
    </source>
</evidence>
<dbReference type="SMART" id="SM00320">
    <property type="entry name" value="WD40"/>
    <property type="match status" value="8"/>
</dbReference>
<dbReference type="Gene3D" id="2.130.10.10">
    <property type="entry name" value="YVTN repeat-like/Quinoprotein amine dehydrogenase"/>
    <property type="match status" value="2"/>
</dbReference>
<evidence type="ECO:0000259" key="4">
    <source>
        <dbReference type="PROSITE" id="PS50837"/>
    </source>
</evidence>
<dbReference type="Gene3D" id="3.40.50.1580">
    <property type="entry name" value="Nucleoside phosphorylase domain"/>
    <property type="match status" value="1"/>
</dbReference>
<dbReference type="Proteomes" id="UP000664169">
    <property type="component" value="Unassembled WGS sequence"/>
</dbReference>
<dbReference type="PROSITE" id="PS50082">
    <property type="entry name" value="WD_REPEATS_2"/>
    <property type="match status" value="6"/>
</dbReference>
<evidence type="ECO:0000313" key="5">
    <source>
        <dbReference type="EMBL" id="CAF9927292.1"/>
    </source>
</evidence>
<feature type="repeat" description="WD" evidence="3">
    <location>
        <begin position="1084"/>
        <end position="1125"/>
    </location>
</feature>
<dbReference type="GO" id="GO:0009116">
    <property type="term" value="P:nucleoside metabolic process"/>
    <property type="evidence" value="ECO:0007669"/>
    <property type="project" value="InterPro"/>
</dbReference>
<dbReference type="InterPro" id="IPR015943">
    <property type="entry name" value="WD40/YVTN_repeat-like_dom_sf"/>
</dbReference>
<dbReference type="EMBL" id="CAJPDQ010000027">
    <property type="protein sequence ID" value="CAF9927292.1"/>
    <property type="molecule type" value="Genomic_DNA"/>
</dbReference>
<dbReference type="PANTHER" id="PTHR46082">
    <property type="entry name" value="ATP/GTP-BINDING PROTEIN-RELATED"/>
    <property type="match status" value="1"/>
</dbReference>
<dbReference type="PRINTS" id="PR00320">
    <property type="entry name" value="GPROTEINBRPT"/>
</dbReference>
<keyword evidence="2" id="KW-0677">Repeat</keyword>